<feature type="compositionally biased region" description="Basic and acidic residues" evidence="2">
    <location>
        <begin position="100"/>
        <end position="111"/>
    </location>
</feature>
<feature type="compositionally biased region" description="Polar residues" evidence="2">
    <location>
        <begin position="86"/>
        <end position="96"/>
    </location>
</feature>
<dbReference type="Pfam" id="PF00172">
    <property type="entry name" value="Zn_clus"/>
    <property type="match status" value="1"/>
</dbReference>
<feature type="compositionally biased region" description="Polar residues" evidence="2">
    <location>
        <begin position="372"/>
        <end position="395"/>
    </location>
</feature>
<feature type="compositionally biased region" description="Polar residues" evidence="2">
    <location>
        <begin position="212"/>
        <end position="222"/>
    </location>
</feature>
<protein>
    <recommendedName>
        <fullName evidence="3">Zn(2)-C6 fungal-type domain-containing protein</fullName>
    </recommendedName>
</protein>
<evidence type="ECO:0000313" key="4">
    <source>
        <dbReference type="EMBL" id="KAL1890989.1"/>
    </source>
</evidence>
<feature type="compositionally biased region" description="Polar residues" evidence="2">
    <location>
        <begin position="325"/>
        <end position="335"/>
    </location>
</feature>
<accession>A0ABR3YUI3</accession>
<feature type="compositionally biased region" description="Pro residues" evidence="2">
    <location>
        <begin position="183"/>
        <end position="198"/>
    </location>
</feature>
<dbReference type="InterPro" id="IPR036864">
    <property type="entry name" value="Zn2-C6_fun-type_DNA-bd_sf"/>
</dbReference>
<dbReference type="SMART" id="SM00066">
    <property type="entry name" value="GAL4"/>
    <property type="match status" value="1"/>
</dbReference>
<feature type="domain" description="Zn(2)-C6 fungal-type" evidence="3">
    <location>
        <begin position="255"/>
        <end position="289"/>
    </location>
</feature>
<keyword evidence="1" id="KW-0539">Nucleus</keyword>
<feature type="compositionally biased region" description="Pro residues" evidence="2">
    <location>
        <begin position="149"/>
        <end position="165"/>
    </location>
</feature>
<organism evidence="4 5">
    <name type="scientific">Ceratocystis pirilliformis</name>
    <dbReference type="NCBI Taxonomy" id="259994"/>
    <lineage>
        <taxon>Eukaryota</taxon>
        <taxon>Fungi</taxon>
        <taxon>Dikarya</taxon>
        <taxon>Ascomycota</taxon>
        <taxon>Pezizomycotina</taxon>
        <taxon>Sordariomycetes</taxon>
        <taxon>Hypocreomycetidae</taxon>
        <taxon>Microascales</taxon>
        <taxon>Ceratocystidaceae</taxon>
        <taxon>Ceratocystis</taxon>
    </lineage>
</organism>
<name>A0ABR3YUI3_9PEZI</name>
<dbReference type="EMBL" id="JAWDJO010000166">
    <property type="protein sequence ID" value="KAL1890989.1"/>
    <property type="molecule type" value="Genomic_DNA"/>
</dbReference>
<feature type="region of interest" description="Disordered" evidence="2">
    <location>
        <begin position="371"/>
        <end position="528"/>
    </location>
</feature>
<feature type="region of interest" description="Disordered" evidence="2">
    <location>
        <begin position="323"/>
        <end position="359"/>
    </location>
</feature>
<feature type="compositionally biased region" description="Polar residues" evidence="2">
    <location>
        <begin position="47"/>
        <end position="56"/>
    </location>
</feature>
<dbReference type="Proteomes" id="UP001583280">
    <property type="component" value="Unassembled WGS sequence"/>
</dbReference>
<feature type="compositionally biased region" description="Low complexity" evidence="2">
    <location>
        <begin position="477"/>
        <end position="488"/>
    </location>
</feature>
<dbReference type="PROSITE" id="PS00463">
    <property type="entry name" value="ZN2_CY6_FUNGAL_1"/>
    <property type="match status" value="1"/>
</dbReference>
<feature type="compositionally biased region" description="Low complexity" evidence="2">
    <location>
        <begin position="437"/>
        <end position="454"/>
    </location>
</feature>
<evidence type="ECO:0000259" key="3">
    <source>
        <dbReference type="PROSITE" id="PS50048"/>
    </source>
</evidence>
<feature type="region of interest" description="Disordered" evidence="2">
    <location>
        <begin position="1"/>
        <end position="251"/>
    </location>
</feature>
<feature type="compositionally biased region" description="Pro residues" evidence="2">
    <location>
        <begin position="337"/>
        <end position="355"/>
    </location>
</feature>
<feature type="compositionally biased region" description="Pro residues" evidence="2">
    <location>
        <begin position="119"/>
        <end position="136"/>
    </location>
</feature>
<feature type="compositionally biased region" description="Pro residues" evidence="2">
    <location>
        <begin position="455"/>
        <end position="471"/>
    </location>
</feature>
<keyword evidence="5" id="KW-1185">Reference proteome</keyword>
<dbReference type="Gene3D" id="4.10.240.10">
    <property type="entry name" value="Zn(2)-C6 fungal-type DNA-binding domain"/>
    <property type="match status" value="1"/>
</dbReference>
<sequence length="528" mass="56447">MSYADAMIGGRDSFDRRSYPHHQPSPSAAPTSEEKYRVSTRLPELSSLLNTTNNGPLPSGADANAHNSPVHSPPVPLHRHHDHNPRSSWNMSQYQQRPPHGSEAEGREMTRPYDQNPYGPRPAPGPGLPGPAPPVEQPGYAAVNQHRPPGYPRQPYPHGPLPMHQPPQHEQERNPNYGYPEPSCTPPPPSNTAPPSYPSGPYTMPAPHHMAQQDQQPHQGSPSVMPVGHYPPQPSMPQAAPQPQGQPPRQRTSIACRYCRKRKIRCSGYANSPGGRCMNCTRMNQECVFQPVSSTGTNAAFVHISALQGTVPVGTPVFGAYGQLVHQSPPQNSSRPDGPPNTTGPPPPSQQPPQQHPSYYSSNEAAYRMRHTQNGPSSTGSLSPSRNNKRSTSPNIPEGHDRRMPPPPADPRAGPLRSGIQPRPPGGIESGFYAPRGSPSMSSASMSHHGSPSMGPLPPTTAPSAFPPMGPPALGYAAGSHSNSSGSPAPSPPPAPSSSVMKVSSLLDDNNKSVDRGMLNRLGRGGLR</sequence>
<evidence type="ECO:0000313" key="5">
    <source>
        <dbReference type="Proteomes" id="UP001583280"/>
    </source>
</evidence>
<dbReference type="CDD" id="cd00067">
    <property type="entry name" value="GAL4"/>
    <property type="match status" value="1"/>
</dbReference>
<gene>
    <name evidence="4" type="ORF">Cpir12675_005179</name>
</gene>
<dbReference type="SUPFAM" id="SSF57701">
    <property type="entry name" value="Zn2/Cys6 DNA-binding domain"/>
    <property type="match status" value="1"/>
</dbReference>
<evidence type="ECO:0000256" key="2">
    <source>
        <dbReference type="SAM" id="MobiDB-lite"/>
    </source>
</evidence>
<dbReference type="InterPro" id="IPR001138">
    <property type="entry name" value="Zn2Cys6_DnaBD"/>
</dbReference>
<reference evidence="4 5" key="1">
    <citation type="journal article" date="2024" name="IMA Fungus">
        <title>IMA Genome - F19 : A genome assembly and annotation guide to empower mycologists, including annotated draft genome sequences of Ceratocystis pirilliformis, Diaporthe australafricana, Fusarium ophioides, Paecilomyces lecythidis, and Sporothrix stenoceras.</title>
        <authorList>
            <person name="Aylward J."/>
            <person name="Wilson A.M."/>
            <person name="Visagie C.M."/>
            <person name="Spraker J."/>
            <person name="Barnes I."/>
            <person name="Buitendag C."/>
            <person name="Ceriani C."/>
            <person name="Del Mar Angel L."/>
            <person name="du Plessis D."/>
            <person name="Fuchs T."/>
            <person name="Gasser K."/>
            <person name="Kramer D."/>
            <person name="Li W."/>
            <person name="Munsamy K."/>
            <person name="Piso A."/>
            <person name="Price J.L."/>
            <person name="Sonnekus B."/>
            <person name="Thomas C."/>
            <person name="van der Nest A."/>
            <person name="van Dijk A."/>
            <person name="van Heerden A."/>
            <person name="van Vuuren N."/>
            <person name="Yilmaz N."/>
            <person name="Duong T.A."/>
            <person name="van der Merwe N.A."/>
            <person name="Wingfield M.J."/>
            <person name="Wingfield B.D."/>
        </authorList>
    </citation>
    <scope>NUCLEOTIDE SEQUENCE [LARGE SCALE GENOMIC DNA]</scope>
    <source>
        <strain evidence="4 5">CMW 12675</strain>
    </source>
</reference>
<evidence type="ECO:0000256" key="1">
    <source>
        <dbReference type="ARBA" id="ARBA00023242"/>
    </source>
</evidence>
<dbReference type="PROSITE" id="PS50048">
    <property type="entry name" value="ZN2_CY6_FUNGAL_2"/>
    <property type="match status" value="1"/>
</dbReference>
<proteinExistence type="predicted"/>
<comment type="caution">
    <text evidence="4">The sequence shown here is derived from an EMBL/GenBank/DDBJ whole genome shotgun (WGS) entry which is preliminary data.</text>
</comment>
<feature type="compositionally biased region" description="Low complexity" evidence="2">
    <location>
        <begin position="236"/>
        <end position="250"/>
    </location>
</feature>